<dbReference type="SMART" id="SM00271">
    <property type="entry name" value="DnaJ"/>
    <property type="match status" value="1"/>
</dbReference>
<evidence type="ECO:0000259" key="3">
    <source>
        <dbReference type="PROSITE" id="PS50076"/>
    </source>
</evidence>
<protein>
    <recommendedName>
        <fullName evidence="3">J domain-containing protein</fullName>
    </recommendedName>
</protein>
<dbReference type="PANTHER" id="PTHR14021:SF15">
    <property type="entry name" value="IRON-SULFUR CLUSTER CO-CHAPERONE PROTEIN HSCB"/>
    <property type="match status" value="1"/>
</dbReference>
<dbReference type="SUPFAM" id="SSF47144">
    <property type="entry name" value="HSC20 (HSCB), C-terminal oligomerisation domain"/>
    <property type="match status" value="1"/>
</dbReference>
<dbReference type="Proteomes" id="UP000245119">
    <property type="component" value="Linkage Group LG13"/>
</dbReference>
<sequence length="203" mass="23717">MLQNDHEEERKCWNCGRTTDPSEELFFCKCGVVQTPADGMTYFTLFGIDQNFEIDIKKLSEEYKNLQKRLHPDMFSNKSKEEQELAEQQSAFLNKAYFSLLKPLPRAQYLLSLYGFDIEEGSTEMNPDFLMEVLDLNERIGESTTGEMENIENEIVSKIQEYTKQLSDAFSSGDIIKARDITSRLKYYDNVEAKIKAFYRDRM</sequence>
<dbReference type="Gene3D" id="1.10.287.110">
    <property type="entry name" value="DnaJ domain"/>
    <property type="match status" value="1"/>
</dbReference>
<dbReference type="InterPro" id="IPR009073">
    <property type="entry name" value="HscB_oligo_C"/>
</dbReference>
<reference evidence="4 5" key="1">
    <citation type="submission" date="2018-04" db="EMBL/GenBank/DDBJ databases">
        <title>The genome of golden apple snail Pomacea canaliculata provides insight into stress tolerance and invasive adaptation.</title>
        <authorList>
            <person name="Liu C."/>
            <person name="Liu B."/>
            <person name="Ren Y."/>
            <person name="Zhang Y."/>
            <person name="Wang H."/>
            <person name="Li S."/>
            <person name="Jiang F."/>
            <person name="Yin L."/>
            <person name="Zhang G."/>
            <person name="Qian W."/>
            <person name="Fan W."/>
        </authorList>
    </citation>
    <scope>NUCLEOTIDE SEQUENCE [LARGE SCALE GENOMIC DNA]</scope>
    <source>
        <strain evidence="4">SZHN2017</strain>
        <tissue evidence="4">Muscle</tissue>
    </source>
</reference>
<dbReference type="Gene3D" id="1.20.1280.20">
    <property type="entry name" value="HscB, C-terminal domain"/>
    <property type="match status" value="1"/>
</dbReference>
<accession>A0A2T7NFC4</accession>
<dbReference type="InterPro" id="IPR001623">
    <property type="entry name" value="DnaJ_domain"/>
</dbReference>
<dbReference type="NCBIfam" id="TIGR00714">
    <property type="entry name" value="hscB"/>
    <property type="match status" value="1"/>
</dbReference>
<gene>
    <name evidence="4" type="ORF">C0Q70_20371</name>
</gene>
<dbReference type="GO" id="GO:0051259">
    <property type="term" value="P:protein complex oligomerization"/>
    <property type="evidence" value="ECO:0007669"/>
    <property type="project" value="InterPro"/>
</dbReference>
<feature type="domain" description="J" evidence="3">
    <location>
        <begin position="41"/>
        <end position="113"/>
    </location>
</feature>
<dbReference type="GO" id="GO:0044571">
    <property type="term" value="P:[2Fe-2S] cluster assembly"/>
    <property type="evidence" value="ECO:0007669"/>
    <property type="project" value="InterPro"/>
</dbReference>
<dbReference type="InterPro" id="IPR004640">
    <property type="entry name" value="HscB"/>
</dbReference>
<evidence type="ECO:0000256" key="1">
    <source>
        <dbReference type="ARBA" id="ARBA00010476"/>
    </source>
</evidence>
<dbReference type="InterPro" id="IPR036869">
    <property type="entry name" value="J_dom_sf"/>
</dbReference>
<comment type="caution">
    <text evidence="4">The sequence shown here is derived from an EMBL/GenBank/DDBJ whole genome shotgun (WGS) entry which is preliminary data.</text>
</comment>
<name>A0A2T7NFC4_POMCA</name>
<keyword evidence="5" id="KW-1185">Reference proteome</keyword>
<dbReference type="InterPro" id="IPR036386">
    <property type="entry name" value="HscB_C_sf"/>
</dbReference>
<dbReference type="HAMAP" id="MF_00682">
    <property type="entry name" value="HscB"/>
    <property type="match status" value="1"/>
</dbReference>
<dbReference type="GO" id="GO:0001671">
    <property type="term" value="F:ATPase activator activity"/>
    <property type="evidence" value="ECO:0007669"/>
    <property type="project" value="InterPro"/>
</dbReference>
<dbReference type="STRING" id="400727.A0A2T7NFC4"/>
<dbReference type="AlphaFoldDB" id="A0A2T7NFC4"/>
<evidence type="ECO:0000256" key="2">
    <source>
        <dbReference type="ARBA" id="ARBA00023186"/>
    </source>
</evidence>
<dbReference type="PANTHER" id="PTHR14021">
    <property type="entry name" value="IRON-SULFUR CLUSTER CO-CHAPERONE PROTEIN HSCB"/>
    <property type="match status" value="1"/>
</dbReference>
<evidence type="ECO:0000313" key="5">
    <source>
        <dbReference type="Proteomes" id="UP000245119"/>
    </source>
</evidence>
<dbReference type="SUPFAM" id="SSF46565">
    <property type="entry name" value="Chaperone J-domain"/>
    <property type="match status" value="1"/>
</dbReference>
<dbReference type="OrthoDB" id="448954at2759"/>
<keyword evidence="2" id="KW-0143">Chaperone</keyword>
<dbReference type="Pfam" id="PF07743">
    <property type="entry name" value="HSCB_C"/>
    <property type="match status" value="1"/>
</dbReference>
<dbReference type="GO" id="GO:0005739">
    <property type="term" value="C:mitochondrion"/>
    <property type="evidence" value="ECO:0007669"/>
    <property type="project" value="TreeGrafter"/>
</dbReference>
<dbReference type="CDD" id="cd06257">
    <property type="entry name" value="DnaJ"/>
    <property type="match status" value="1"/>
</dbReference>
<dbReference type="GO" id="GO:0051087">
    <property type="term" value="F:protein-folding chaperone binding"/>
    <property type="evidence" value="ECO:0007669"/>
    <property type="project" value="InterPro"/>
</dbReference>
<dbReference type="PROSITE" id="PS50076">
    <property type="entry name" value="DNAJ_2"/>
    <property type="match status" value="1"/>
</dbReference>
<proteinExistence type="inferred from homology"/>
<dbReference type="EMBL" id="PZQS01000013">
    <property type="protein sequence ID" value="PVD19878.1"/>
    <property type="molecule type" value="Genomic_DNA"/>
</dbReference>
<evidence type="ECO:0000313" key="4">
    <source>
        <dbReference type="EMBL" id="PVD19878.1"/>
    </source>
</evidence>
<organism evidence="4 5">
    <name type="scientific">Pomacea canaliculata</name>
    <name type="common">Golden apple snail</name>
    <dbReference type="NCBI Taxonomy" id="400727"/>
    <lineage>
        <taxon>Eukaryota</taxon>
        <taxon>Metazoa</taxon>
        <taxon>Spiralia</taxon>
        <taxon>Lophotrochozoa</taxon>
        <taxon>Mollusca</taxon>
        <taxon>Gastropoda</taxon>
        <taxon>Caenogastropoda</taxon>
        <taxon>Architaenioglossa</taxon>
        <taxon>Ampullarioidea</taxon>
        <taxon>Ampullariidae</taxon>
        <taxon>Pomacea</taxon>
    </lineage>
</organism>
<comment type="similarity">
    <text evidence="1">Belongs to the HscB family.</text>
</comment>